<keyword evidence="1" id="KW-0597">Phosphoprotein</keyword>
<feature type="modified residue" description="4-aspartylphosphate" evidence="1">
    <location>
        <position position="53"/>
    </location>
</feature>
<dbReference type="SUPFAM" id="SSF141868">
    <property type="entry name" value="EAL domain-like"/>
    <property type="match status" value="1"/>
</dbReference>
<dbReference type="SMART" id="SM00052">
    <property type="entry name" value="EAL"/>
    <property type="match status" value="1"/>
</dbReference>
<dbReference type="InterPro" id="IPR001633">
    <property type="entry name" value="EAL_dom"/>
</dbReference>
<dbReference type="Pfam" id="PF00072">
    <property type="entry name" value="Response_reg"/>
    <property type="match status" value="1"/>
</dbReference>
<dbReference type="SMART" id="SM00448">
    <property type="entry name" value="REC"/>
    <property type="match status" value="1"/>
</dbReference>
<dbReference type="Pfam" id="PF00563">
    <property type="entry name" value="EAL"/>
    <property type="match status" value="1"/>
</dbReference>
<dbReference type="CDD" id="cd17569">
    <property type="entry name" value="REC_HupR-like"/>
    <property type="match status" value="1"/>
</dbReference>
<dbReference type="GO" id="GO:0000160">
    <property type="term" value="P:phosphorelay signal transduction system"/>
    <property type="evidence" value="ECO:0007669"/>
    <property type="project" value="InterPro"/>
</dbReference>
<accession>A0AB39AV49</accession>
<dbReference type="InterPro" id="IPR001789">
    <property type="entry name" value="Sig_transdc_resp-reg_receiver"/>
</dbReference>
<dbReference type="Gene3D" id="3.30.70.270">
    <property type="match status" value="1"/>
</dbReference>
<reference evidence="4" key="1">
    <citation type="submission" date="2024-07" db="EMBL/GenBank/DDBJ databases">
        <authorList>
            <person name="Jiang Y."/>
            <person name="Qin Q."/>
        </authorList>
    </citation>
    <scope>NUCLEOTIDE SEQUENCE</scope>
    <source>
        <strain evidence="4">SD03</strain>
    </source>
</reference>
<evidence type="ECO:0000259" key="3">
    <source>
        <dbReference type="PROSITE" id="PS50883"/>
    </source>
</evidence>
<sequence length="669" mass="75909">MALRILLVDDELNVLKSLKRVLVRSGYDVMTASSGFEALEILAANQVEIIITDFRMPEMNGADLLRQVKINWPDCVNLVLSGYADFKSVVELLNQGLVFRFLEKPWVDSELLENISEAKVKYEQRRAKRVRDQLLMGSMSALIEIDNDGIINRFNAPAAEIISDIHLYENKHLANLDTAQNKAVSQSFVDKQSSTLFINYACTSDLAKSEEVMIERCLHDGFCQLLKLSINSNSMSNIFQLTRTPSVVTNESDFYHHLALCEANKECYALVYIGIAQFQLINDLLGAEDGSHLIKLVLEVLKGVSKQPVKVLHKSADRFVLFVPEIKSDSEILTDLNKAMNDLKKLLPSKYNDAHVQLYGVYGLFPEDSLEGKELVNQMQLTMNYQVSEQQRICSRFDPQLVADYKKNFELSRLLLTAVSNDELSLRFQPKVDTKTGQILIAETLIRWYEPSKHGWVPPAHFIPIAECDGQIISIGRWVISQSCKTLKYWAENNTGVRVLAINLSARQLKDDPDWIDFMLECLSRNDLESSQLVFELTETYLIEDFAICEQQLIKLRALGFKLLIDDFGVGYSSLGYLSKLPVDGVKLDRALIADIESSLAMQSMIRNITRMSHDLNLKVVAEGVETAYQCELIKKLGCDYIQGYYYSEPLEQDDFCNYLSHFNSQGAQ</sequence>
<dbReference type="Gene3D" id="3.40.50.2300">
    <property type="match status" value="1"/>
</dbReference>
<name>A0AB39AV49_9GAMM</name>
<gene>
    <name evidence="4" type="ORF">ABZP26_18805</name>
</gene>
<dbReference type="EMBL" id="CP162515">
    <property type="protein sequence ID" value="XDH89324.1"/>
    <property type="molecule type" value="Genomic_DNA"/>
</dbReference>
<dbReference type="PROSITE" id="PS50883">
    <property type="entry name" value="EAL"/>
    <property type="match status" value="1"/>
</dbReference>
<dbReference type="InterPro" id="IPR043128">
    <property type="entry name" value="Rev_trsase/Diguanyl_cyclase"/>
</dbReference>
<dbReference type="PANTHER" id="PTHR33121:SF70">
    <property type="entry name" value="SIGNALING PROTEIN YKOW"/>
    <property type="match status" value="1"/>
</dbReference>
<organism evidence="4">
    <name type="scientific">Pseudoalteromonas sp. SD03</name>
    <dbReference type="NCBI Taxonomy" id="3231719"/>
    <lineage>
        <taxon>Bacteria</taxon>
        <taxon>Pseudomonadati</taxon>
        <taxon>Pseudomonadota</taxon>
        <taxon>Gammaproteobacteria</taxon>
        <taxon>Alteromonadales</taxon>
        <taxon>Pseudoalteromonadaceae</taxon>
        <taxon>Pseudoalteromonas</taxon>
    </lineage>
</organism>
<dbReference type="InterPro" id="IPR050706">
    <property type="entry name" value="Cyclic-di-GMP_PDE-like"/>
</dbReference>
<dbReference type="RefSeq" id="WP_368485665.1">
    <property type="nucleotide sequence ID" value="NZ_CP162515.1"/>
</dbReference>
<feature type="domain" description="EAL" evidence="3">
    <location>
        <begin position="408"/>
        <end position="664"/>
    </location>
</feature>
<proteinExistence type="predicted"/>
<evidence type="ECO:0000256" key="1">
    <source>
        <dbReference type="PROSITE-ProRule" id="PRU00169"/>
    </source>
</evidence>
<dbReference type="InterPro" id="IPR000160">
    <property type="entry name" value="GGDEF_dom"/>
</dbReference>
<dbReference type="InterPro" id="IPR011006">
    <property type="entry name" value="CheY-like_superfamily"/>
</dbReference>
<dbReference type="PROSITE" id="PS50110">
    <property type="entry name" value="RESPONSE_REGULATORY"/>
    <property type="match status" value="1"/>
</dbReference>
<evidence type="ECO:0000313" key="4">
    <source>
        <dbReference type="EMBL" id="XDH89324.1"/>
    </source>
</evidence>
<feature type="domain" description="Response regulatory" evidence="2">
    <location>
        <begin position="4"/>
        <end position="119"/>
    </location>
</feature>
<dbReference type="GO" id="GO:0071111">
    <property type="term" value="F:cyclic-guanylate-specific phosphodiesterase activity"/>
    <property type="evidence" value="ECO:0007669"/>
    <property type="project" value="InterPro"/>
</dbReference>
<dbReference type="CDD" id="cd01948">
    <property type="entry name" value="EAL"/>
    <property type="match status" value="1"/>
</dbReference>
<dbReference type="SUPFAM" id="SSF52172">
    <property type="entry name" value="CheY-like"/>
    <property type="match status" value="1"/>
</dbReference>
<dbReference type="PANTHER" id="PTHR33121">
    <property type="entry name" value="CYCLIC DI-GMP PHOSPHODIESTERASE PDEF"/>
    <property type="match status" value="1"/>
</dbReference>
<dbReference type="Pfam" id="PF00990">
    <property type="entry name" value="GGDEF"/>
    <property type="match status" value="1"/>
</dbReference>
<dbReference type="SUPFAM" id="SSF55073">
    <property type="entry name" value="Nucleotide cyclase"/>
    <property type="match status" value="1"/>
</dbReference>
<dbReference type="InterPro" id="IPR035919">
    <property type="entry name" value="EAL_sf"/>
</dbReference>
<dbReference type="InterPro" id="IPR029787">
    <property type="entry name" value="Nucleotide_cyclase"/>
</dbReference>
<dbReference type="AlphaFoldDB" id="A0AB39AV49"/>
<dbReference type="Gene3D" id="3.20.20.450">
    <property type="entry name" value="EAL domain"/>
    <property type="match status" value="1"/>
</dbReference>
<evidence type="ECO:0000259" key="2">
    <source>
        <dbReference type="PROSITE" id="PS50110"/>
    </source>
</evidence>
<protein>
    <submittedName>
        <fullName evidence="4">EAL domain-containing protein</fullName>
    </submittedName>
</protein>